<name>A0AAE0KUT1_9CHLO</name>
<dbReference type="Gene3D" id="1.10.418.10">
    <property type="entry name" value="Calponin-like domain"/>
    <property type="match status" value="1"/>
</dbReference>
<feature type="domain" description="Calponin-homology (CH)" evidence="2">
    <location>
        <begin position="3"/>
        <end position="116"/>
    </location>
</feature>
<dbReference type="EMBL" id="LGRX02016832">
    <property type="protein sequence ID" value="KAK3261543.1"/>
    <property type="molecule type" value="Genomic_DNA"/>
</dbReference>
<dbReference type="Proteomes" id="UP001190700">
    <property type="component" value="Unassembled WGS sequence"/>
</dbReference>
<dbReference type="InterPro" id="IPR001715">
    <property type="entry name" value="CH_dom"/>
</dbReference>
<comment type="caution">
    <text evidence="3">The sequence shown here is derived from an EMBL/GenBank/DDBJ whole genome shotgun (WGS) entry which is preliminary data.</text>
</comment>
<organism evidence="3 4">
    <name type="scientific">Cymbomonas tetramitiformis</name>
    <dbReference type="NCBI Taxonomy" id="36881"/>
    <lineage>
        <taxon>Eukaryota</taxon>
        <taxon>Viridiplantae</taxon>
        <taxon>Chlorophyta</taxon>
        <taxon>Pyramimonadophyceae</taxon>
        <taxon>Pyramimonadales</taxon>
        <taxon>Pyramimonadaceae</taxon>
        <taxon>Cymbomonas</taxon>
    </lineage>
</organism>
<gene>
    <name evidence="3" type="ORF">CYMTET_29553</name>
</gene>
<keyword evidence="4" id="KW-1185">Reference proteome</keyword>
<dbReference type="SUPFAM" id="SSF47576">
    <property type="entry name" value="Calponin-homology domain, CH-domain"/>
    <property type="match status" value="1"/>
</dbReference>
<dbReference type="PROSITE" id="PS50021">
    <property type="entry name" value="CH"/>
    <property type="match status" value="1"/>
</dbReference>
<dbReference type="CDD" id="cd00014">
    <property type="entry name" value="CH_SF"/>
    <property type="match status" value="1"/>
</dbReference>
<feature type="compositionally biased region" description="Basic and acidic residues" evidence="1">
    <location>
        <begin position="172"/>
        <end position="251"/>
    </location>
</feature>
<evidence type="ECO:0000256" key="1">
    <source>
        <dbReference type="SAM" id="MobiDB-lite"/>
    </source>
</evidence>
<evidence type="ECO:0000313" key="3">
    <source>
        <dbReference type="EMBL" id="KAK3261543.1"/>
    </source>
</evidence>
<sequence length="264" mass="30205">MEGLDADAAIHWVNTQVSSADLRIETPSDLASGEVLLALMDALARPLTPLRQSTVLQSGKSKFVKIDNLAKVLEAVSAASGLSVAQYSPLDLVSSLEMGDANQMLEILWKLILKYDAEAARDPGQWVANVKRKRELHLEALQVAEAKRQQEQQELIDKERAQRQLGVGPNEVLRKQAEDEAAERERKQREEGERLRRQQEAEDAARARRLEEEERERVRLQEEEERREAERLEDARRRAQEEELERLRKEAEEQEVLPHLTPSP</sequence>
<evidence type="ECO:0000313" key="4">
    <source>
        <dbReference type="Proteomes" id="UP001190700"/>
    </source>
</evidence>
<evidence type="ECO:0000259" key="2">
    <source>
        <dbReference type="PROSITE" id="PS50021"/>
    </source>
</evidence>
<dbReference type="InterPro" id="IPR036872">
    <property type="entry name" value="CH_dom_sf"/>
</dbReference>
<accession>A0AAE0KUT1</accession>
<feature type="region of interest" description="Disordered" evidence="1">
    <location>
        <begin position="160"/>
        <end position="264"/>
    </location>
</feature>
<dbReference type="Pfam" id="PF00307">
    <property type="entry name" value="CH"/>
    <property type="match status" value="1"/>
</dbReference>
<protein>
    <recommendedName>
        <fullName evidence="2">Calponin-homology (CH) domain-containing protein</fullName>
    </recommendedName>
</protein>
<proteinExistence type="predicted"/>
<reference evidence="3 4" key="1">
    <citation type="journal article" date="2015" name="Genome Biol. Evol.">
        <title>Comparative Genomics of a Bacterivorous Green Alga Reveals Evolutionary Causalities and Consequences of Phago-Mixotrophic Mode of Nutrition.</title>
        <authorList>
            <person name="Burns J.A."/>
            <person name="Paasch A."/>
            <person name="Narechania A."/>
            <person name="Kim E."/>
        </authorList>
    </citation>
    <scope>NUCLEOTIDE SEQUENCE [LARGE SCALE GENOMIC DNA]</scope>
    <source>
        <strain evidence="3 4">PLY_AMNH</strain>
    </source>
</reference>
<dbReference type="AlphaFoldDB" id="A0AAE0KUT1"/>